<evidence type="ECO:0008006" key="3">
    <source>
        <dbReference type="Google" id="ProtNLM"/>
    </source>
</evidence>
<accession>A0A699RNL8</accession>
<sequence>KFAKKPIAEILPKIGKTNALSKPVTSKSVFTPQVSKGVNNAKVIASGMFRISLDKFSREAKKVPNTVSASFRTKPITISQPSVITKKDINSNLNGLSSTGLDNTNTRRPQPRSNTKNDRVPSVSKSSRSMNKKVKVKEHHRNLLLSKKNKHSQDVISKVVCVVCKKCLNSVNHDVCLNNCVNGKKFRGRKHKANVSKNETQQKNQPEIKKSKKVGFIRRLATPKPRKPKFLLRWSPTGKMFDQDGKLVVPSNSESHVDCSNGD</sequence>
<dbReference type="AlphaFoldDB" id="A0A699RNL8"/>
<organism evidence="2">
    <name type="scientific">Tanacetum cinerariifolium</name>
    <name type="common">Dalmatian daisy</name>
    <name type="synonym">Chrysanthemum cinerariifolium</name>
    <dbReference type="NCBI Taxonomy" id="118510"/>
    <lineage>
        <taxon>Eukaryota</taxon>
        <taxon>Viridiplantae</taxon>
        <taxon>Streptophyta</taxon>
        <taxon>Embryophyta</taxon>
        <taxon>Tracheophyta</taxon>
        <taxon>Spermatophyta</taxon>
        <taxon>Magnoliopsida</taxon>
        <taxon>eudicotyledons</taxon>
        <taxon>Gunneridae</taxon>
        <taxon>Pentapetalae</taxon>
        <taxon>asterids</taxon>
        <taxon>campanulids</taxon>
        <taxon>Asterales</taxon>
        <taxon>Asteraceae</taxon>
        <taxon>Asteroideae</taxon>
        <taxon>Anthemideae</taxon>
        <taxon>Anthemidinae</taxon>
        <taxon>Tanacetum</taxon>
    </lineage>
</organism>
<dbReference type="EMBL" id="BKCJ011109885">
    <property type="protein sequence ID" value="GFC87363.1"/>
    <property type="molecule type" value="Genomic_DNA"/>
</dbReference>
<evidence type="ECO:0000313" key="2">
    <source>
        <dbReference type="EMBL" id="GFC87363.1"/>
    </source>
</evidence>
<name>A0A699RNL8_TANCI</name>
<proteinExistence type="predicted"/>
<feature type="compositionally biased region" description="Polar residues" evidence="1">
    <location>
        <begin position="90"/>
        <end position="114"/>
    </location>
</feature>
<feature type="region of interest" description="Disordered" evidence="1">
    <location>
        <begin position="242"/>
        <end position="263"/>
    </location>
</feature>
<feature type="non-terminal residue" evidence="2">
    <location>
        <position position="263"/>
    </location>
</feature>
<feature type="non-terminal residue" evidence="2">
    <location>
        <position position="1"/>
    </location>
</feature>
<comment type="caution">
    <text evidence="2">The sequence shown here is derived from an EMBL/GenBank/DDBJ whole genome shotgun (WGS) entry which is preliminary data.</text>
</comment>
<feature type="compositionally biased region" description="Basic residues" evidence="1">
    <location>
        <begin position="130"/>
        <end position="149"/>
    </location>
</feature>
<protein>
    <recommendedName>
        <fullName evidence="3">Integrase, catalytic region, zinc finger, CCHC-type, peptidase aspartic, catalytic</fullName>
    </recommendedName>
</protein>
<evidence type="ECO:0000256" key="1">
    <source>
        <dbReference type="SAM" id="MobiDB-lite"/>
    </source>
</evidence>
<reference evidence="2" key="1">
    <citation type="journal article" date="2019" name="Sci. Rep.">
        <title>Draft genome of Tanacetum cinerariifolium, the natural source of mosquito coil.</title>
        <authorList>
            <person name="Yamashiro T."/>
            <person name="Shiraishi A."/>
            <person name="Satake H."/>
            <person name="Nakayama K."/>
        </authorList>
    </citation>
    <scope>NUCLEOTIDE SEQUENCE</scope>
</reference>
<feature type="region of interest" description="Disordered" evidence="1">
    <location>
        <begin position="89"/>
        <end position="149"/>
    </location>
</feature>
<gene>
    <name evidence="2" type="ORF">Tci_859333</name>
</gene>